<evidence type="ECO:0000313" key="3">
    <source>
        <dbReference type="Proteomes" id="UP000258927"/>
    </source>
</evidence>
<dbReference type="PANTHER" id="PTHR42923">
    <property type="entry name" value="PROTOPORPHYRINOGEN OXIDASE"/>
    <property type="match status" value="1"/>
</dbReference>
<dbReference type="RefSeq" id="WP_117395256.1">
    <property type="nucleotide sequence ID" value="NZ_CP021330.1"/>
</dbReference>
<dbReference type="InterPro" id="IPR036188">
    <property type="entry name" value="FAD/NAD-bd_sf"/>
</dbReference>
<accession>A0A2R4MCF4</accession>
<dbReference type="Gene3D" id="3.50.50.60">
    <property type="entry name" value="FAD/NAD(P)-binding domain"/>
    <property type="match status" value="1"/>
</dbReference>
<dbReference type="Proteomes" id="UP000258927">
    <property type="component" value="Chromosome"/>
</dbReference>
<dbReference type="GO" id="GO:0016491">
    <property type="term" value="F:oxidoreductase activity"/>
    <property type="evidence" value="ECO:0007669"/>
    <property type="project" value="InterPro"/>
</dbReference>
<reference evidence="2 3" key="1">
    <citation type="submission" date="2017-05" db="EMBL/GenBank/DDBJ databases">
        <title>Genome Analysis of Maritalea myrionectae HL2708#5.</title>
        <authorList>
            <consortium name="Cotde Inc.-PKNU"/>
            <person name="Jang D."/>
            <person name="Oh H.-M."/>
        </authorList>
    </citation>
    <scope>NUCLEOTIDE SEQUENCE [LARGE SCALE GENOMIC DNA]</scope>
    <source>
        <strain evidence="2 3">HL2708#5</strain>
    </source>
</reference>
<keyword evidence="3" id="KW-1185">Reference proteome</keyword>
<proteinExistence type="predicted"/>
<dbReference type="EMBL" id="CP021330">
    <property type="protein sequence ID" value="AVX03707.1"/>
    <property type="molecule type" value="Genomic_DNA"/>
</dbReference>
<protein>
    <recommendedName>
        <fullName evidence="1">Amine oxidase domain-containing protein</fullName>
    </recommendedName>
</protein>
<dbReference type="Gene3D" id="3.30.70.1990">
    <property type="match status" value="1"/>
</dbReference>
<dbReference type="InterPro" id="IPR002937">
    <property type="entry name" value="Amino_oxidase"/>
</dbReference>
<dbReference type="KEGG" id="mmyr:MXMO3_01176"/>
<dbReference type="Gene3D" id="1.10.405.20">
    <property type="match status" value="1"/>
</dbReference>
<dbReference type="STRING" id="1122213.GCA_000423365_01620"/>
<dbReference type="AlphaFoldDB" id="A0A2R4MCF4"/>
<evidence type="ECO:0000313" key="2">
    <source>
        <dbReference type="EMBL" id="AVX03707.1"/>
    </source>
</evidence>
<dbReference type="PANTHER" id="PTHR42923:SF17">
    <property type="entry name" value="AMINE OXIDASE DOMAIN-CONTAINING PROTEIN"/>
    <property type="match status" value="1"/>
</dbReference>
<evidence type="ECO:0000259" key="1">
    <source>
        <dbReference type="Pfam" id="PF01593"/>
    </source>
</evidence>
<sequence>MSKLNIAVVGSGISGLSAAWLLSKNHNVTLYEANDYLGGHSNTVEAPVPEGNIPVDTGFIVYNEPNYPNLSALFEHFDLPTKHTDMSFSFTMNGGKYEYSGSGLNGFFGQRRNVANPMHWSQLADILRFFKSAQSRIATYNQEISLGDFLAREGYDRPFIDNHIIPMGAAIWSTKAKAMMDYPAQTFINFYHNHALMKAIQKPDWRTVIGGSREYVKCMIADSNIDVHLSTPIKKIMRHPNYVHIEDGNGVLRPFDHVVMASHADQSLAMLDDASAAEQNLLRHFPYQPNKAVLHTDDAWMPKRKRLWSCWNYLKQTVNGEDELCVTYWMNELQHLETKTDLFVTLNPTRDIHPKAVIQSFDYMHPVFDSESIEAQKDLWQLQGKNRTWFCGAYFGYGFHEDGIQSGLAVAEQLGGEARPWQVENESGRINVTPLAPREAAE</sequence>
<dbReference type="Pfam" id="PF01593">
    <property type="entry name" value="Amino_oxidase"/>
    <property type="match status" value="1"/>
</dbReference>
<name>A0A2R4MCF4_9HYPH</name>
<gene>
    <name evidence="2" type="ORF">MXMO3_01176</name>
</gene>
<dbReference type="SUPFAM" id="SSF51905">
    <property type="entry name" value="FAD/NAD(P)-binding domain"/>
    <property type="match status" value="1"/>
</dbReference>
<dbReference type="InterPro" id="IPR050464">
    <property type="entry name" value="Zeta_carotene_desat/Oxidored"/>
</dbReference>
<feature type="domain" description="Amine oxidase" evidence="1">
    <location>
        <begin position="13"/>
        <end position="413"/>
    </location>
</feature>
<organism evidence="2 3">
    <name type="scientific">Maritalea myrionectae</name>
    <dbReference type="NCBI Taxonomy" id="454601"/>
    <lineage>
        <taxon>Bacteria</taxon>
        <taxon>Pseudomonadati</taxon>
        <taxon>Pseudomonadota</taxon>
        <taxon>Alphaproteobacteria</taxon>
        <taxon>Hyphomicrobiales</taxon>
        <taxon>Devosiaceae</taxon>
        <taxon>Maritalea</taxon>
    </lineage>
</organism>